<keyword evidence="2" id="KW-0813">Transport</keyword>
<evidence type="ECO:0000256" key="3">
    <source>
        <dbReference type="SAM" id="SignalP"/>
    </source>
</evidence>
<dbReference type="PANTHER" id="PTHR43649">
    <property type="entry name" value="ARABINOSE-BINDING PROTEIN-RELATED"/>
    <property type="match status" value="1"/>
</dbReference>
<feature type="signal peptide" evidence="3">
    <location>
        <begin position="1"/>
        <end position="23"/>
    </location>
</feature>
<reference evidence="4 5" key="1">
    <citation type="submission" date="2015-03" db="EMBL/GenBank/DDBJ databases">
        <authorList>
            <person name="Abdul Halim M."/>
        </authorList>
    </citation>
    <scope>NUCLEOTIDE SEQUENCE [LARGE SCALE GENOMIC DNA]</scope>
    <source>
        <strain evidence="4 5">ATCC 35681</strain>
    </source>
</reference>
<dbReference type="HOGENOM" id="CLU_027068_0_0_9"/>
<dbReference type="Gene3D" id="3.40.190.10">
    <property type="entry name" value="Periplasmic binding protein-like II"/>
    <property type="match status" value="2"/>
</dbReference>
<dbReference type="PANTHER" id="PTHR43649:SF29">
    <property type="entry name" value="OSMOPROTECTIVE COMPOUNDS-BINDING PROTEIN GGTB"/>
    <property type="match status" value="1"/>
</dbReference>
<evidence type="ECO:0000313" key="4">
    <source>
        <dbReference type="EMBL" id="AKG37256.1"/>
    </source>
</evidence>
<dbReference type="PROSITE" id="PS51257">
    <property type="entry name" value="PROKAR_LIPOPROTEIN"/>
    <property type="match status" value="1"/>
</dbReference>
<dbReference type="AlphaFoldDB" id="A0A0F7CK92"/>
<feature type="chain" id="PRO_5038600697" evidence="3">
    <location>
        <begin position="24"/>
        <end position="450"/>
    </location>
</feature>
<accession>A0A0F7CK92</accession>
<keyword evidence="3" id="KW-0732">Signal</keyword>
<comment type="similarity">
    <text evidence="1">Belongs to the bacterial solute-binding protein 1 family.</text>
</comment>
<dbReference type="InterPro" id="IPR050490">
    <property type="entry name" value="Bact_solute-bd_prot1"/>
</dbReference>
<gene>
    <name evidence="4" type="ORF">VK70_24450</name>
</gene>
<organism evidence="4 5">
    <name type="scientific">Paenibacillus durus ATCC 35681</name>
    <dbReference type="NCBI Taxonomy" id="1333534"/>
    <lineage>
        <taxon>Bacteria</taxon>
        <taxon>Bacillati</taxon>
        <taxon>Bacillota</taxon>
        <taxon>Bacilli</taxon>
        <taxon>Bacillales</taxon>
        <taxon>Paenibacillaceae</taxon>
        <taxon>Paenibacillus</taxon>
    </lineage>
</organism>
<dbReference type="RefSeq" id="WP_025700747.1">
    <property type="nucleotide sequence ID" value="NZ_ASQQ01000812.1"/>
</dbReference>
<dbReference type="PATRIC" id="fig|1333534.5.peg.5342"/>
<evidence type="ECO:0000313" key="5">
    <source>
        <dbReference type="Proteomes" id="UP000034189"/>
    </source>
</evidence>
<protein>
    <submittedName>
        <fullName evidence="4">ABC transporter substrate-binding protein</fullName>
    </submittedName>
</protein>
<dbReference type="SUPFAM" id="SSF53850">
    <property type="entry name" value="Periplasmic binding protein-like II"/>
    <property type="match status" value="1"/>
</dbReference>
<name>A0A0F7CK92_PAEDU</name>
<evidence type="ECO:0000256" key="1">
    <source>
        <dbReference type="ARBA" id="ARBA00008520"/>
    </source>
</evidence>
<dbReference type="Proteomes" id="UP000034189">
    <property type="component" value="Chromosome"/>
</dbReference>
<proteinExistence type="inferred from homology"/>
<evidence type="ECO:0000256" key="2">
    <source>
        <dbReference type="ARBA" id="ARBA00022448"/>
    </source>
</evidence>
<dbReference type="EMBL" id="CP011114">
    <property type="protein sequence ID" value="AKG37256.1"/>
    <property type="molecule type" value="Genomic_DNA"/>
</dbReference>
<dbReference type="OrthoDB" id="94797at2"/>
<sequence length="450" mass="49845">MKWVNKLLTVGTVASMIMLSACGAQNETAKSNEKESGSAGNTSSEVSSYLEKAYTGAYKGTTVHMLGTFVDAEQAKFEEAIKPFEEKTGIDFVYEGSTDGNVLPLRINGGNAPDIADFNSPGTLATFAKEGKIVDVRSFLSKEYLEKQYNKNWLDMATMPGPNGDIMAGVWNISYLKSMVWYNKKEFDAAGYTVPKTWEEMLQLSEQISQDGDAPWSIGIESGGATGWAATDWLEDIMLRTTSKENYDKWVSGEIPFTDPIVKNAMKKMSEIMFNNDYVYGGTKSIATTSVFDALLPLFENPPKAWLHRQSSSFKTFFPEGADADWFPFPAIDLQYGDPALISADIYAMLNDRPEVRAAMEFFTKAESLKPFIQSGAFTPPMNDADPSWYQSELDIRAAEYIKNAKVIGFDASDMMPSSESASFMRGMADYIAGIVDLNQALEEMQQGRK</sequence>
<reference evidence="4 5" key="2">
    <citation type="journal article" date="2016" name="Genome Announc.">
        <title>Genome Sequence of a Gram-Positive Diazotroph, Paenibacillus durus Type Strain ATCC 35681.</title>
        <authorList>
            <person name="Halim M.A."/>
            <person name="Rahman A.Y."/>
            <person name="Sim K.S."/>
            <person name="Yam H.C."/>
            <person name="Rahim A.A."/>
            <person name="Ghazali A.H."/>
            <person name="Najimudin N."/>
        </authorList>
    </citation>
    <scope>NUCLEOTIDE SEQUENCE [LARGE SCALE GENOMIC DNA]</scope>
    <source>
        <strain evidence="4 5">ATCC 35681</strain>
    </source>
</reference>